<protein>
    <recommendedName>
        <fullName evidence="3">WD40 repeat-like protein</fullName>
    </recommendedName>
</protein>
<evidence type="ECO:0000313" key="2">
    <source>
        <dbReference type="Proteomes" id="UP000053477"/>
    </source>
</evidence>
<sequence>LCRDGRLLLVSNLRDGVDQYRFPILERVSTFPHPISINVPLQVALADDNQFVVCGGDSGFVRVYGRHSGQLLQTLQH</sequence>
<accession>A0A0H2QW16</accession>
<dbReference type="OrthoDB" id="3238562at2759"/>
<dbReference type="Proteomes" id="UP000053477">
    <property type="component" value="Unassembled WGS sequence"/>
</dbReference>
<feature type="non-terminal residue" evidence="1">
    <location>
        <position position="1"/>
    </location>
</feature>
<gene>
    <name evidence="1" type="ORF">SCHPADRAFT_814296</name>
</gene>
<name>A0A0H2QW16_9AGAM</name>
<organism evidence="1 2">
    <name type="scientific">Schizopora paradoxa</name>
    <dbReference type="NCBI Taxonomy" id="27342"/>
    <lineage>
        <taxon>Eukaryota</taxon>
        <taxon>Fungi</taxon>
        <taxon>Dikarya</taxon>
        <taxon>Basidiomycota</taxon>
        <taxon>Agaricomycotina</taxon>
        <taxon>Agaricomycetes</taxon>
        <taxon>Hymenochaetales</taxon>
        <taxon>Schizoporaceae</taxon>
        <taxon>Schizopora</taxon>
    </lineage>
</organism>
<reference evidence="1 2" key="1">
    <citation type="submission" date="2015-04" db="EMBL/GenBank/DDBJ databases">
        <title>Complete genome sequence of Schizopora paradoxa KUC8140, a cosmopolitan wood degrader in East Asia.</title>
        <authorList>
            <consortium name="DOE Joint Genome Institute"/>
            <person name="Min B."/>
            <person name="Park H."/>
            <person name="Jang Y."/>
            <person name="Kim J.-J."/>
            <person name="Kim K.H."/>
            <person name="Pangilinan J."/>
            <person name="Lipzen A."/>
            <person name="Riley R."/>
            <person name="Grigoriev I.V."/>
            <person name="Spatafora J.W."/>
            <person name="Choi I.-G."/>
        </authorList>
    </citation>
    <scope>NUCLEOTIDE SEQUENCE [LARGE SCALE GENOMIC DNA]</scope>
    <source>
        <strain evidence="1 2">KUC8140</strain>
    </source>
</reference>
<dbReference type="InterPro" id="IPR011044">
    <property type="entry name" value="Quino_amine_DH_bsu"/>
</dbReference>
<feature type="non-terminal residue" evidence="1">
    <location>
        <position position="77"/>
    </location>
</feature>
<dbReference type="InParanoid" id="A0A0H2QW16"/>
<dbReference type="SUPFAM" id="SSF50969">
    <property type="entry name" value="YVTN repeat-like/Quinoprotein amine dehydrogenase"/>
    <property type="match status" value="1"/>
</dbReference>
<dbReference type="EMBL" id="KQ087050">
    <property type="protein sequence ID" value="KLO03775.1"/>
    <property type="molecule type" value="Genomic_DNA"/>
</dbReference>
<evidence type="ECO:0000313" key="1">
    <source>
        <dbReference type="EMBL" id="KLO03775.1"/>
    </source>
</evidence>
<proteinExistence type="predicted"/>
<keyword evidence="2" id="KW-1185">Reference proteome</keyword>
<dbReference type="AlphaFoldDB" id="A0A0H2QW16"/>
<evidence type="ECO:0008006" key="3">
    <source>
        <dbReference type="Google" id="ProtNLM"/>
    </source>
</evidence>